<comment type="caution">
    <text evidence="5">The sequence shown here is derived from an EMBL/GenBank/DDBJ whole genome shotgun (WGS) entry which is preliminary data.</text>
</comment>
<dbReference type="InterPro" id="IPR027417">
    <property type="entry name" value="P-loop_NTPase"/>
</dbReference>
<evidence type="ECO:0000256" key="3">
    <source>
        <dbReference type="ARBA" id="ARBA00022840"/>
    </source>
</evidence>
<evidence type="ECO:0000313" key="6">
    <source>
        <dbReference type="Proteomes" id="UP001589748"/>
    </source>
</evidence>
<dbReference type="PROSITE" id="PS00211">
    <property type="entry name" value="ABC_TRANSPORTER_1"/>
    <property type="match status" value="1"/>
</dbReference>
<dbReference type="SUPFAM" id="SSF52540">
    <property type="entry name" value="P-loop containing nucleoside triphosphate hydrolases"/>
    <property type="match status" value="1"/>
</dbReference>
<evidence type="ECO:0000313" key="5">
    <source>
        <dbReference type="EMBL" id="MFB9378159.1"/>
    </source>
</evidence>
<dbReference type="GO" id="GO:0005524">
    <property type="term" value="F:ATP binding"/>
    <property type="evidence" value="ECO:0007669"/>
    <property type="project" value="UniProtKB-KW"/>
</dbReference>
<keyword evidence="1" id="KW-0813">Transport</keyword>
<keyword evidence="3 5" id="KW-0067">ATP-binding</keyword>
<organism evidence="5 6">
    <name type="scientific">Kineococcus gynurae</name>
    <dbReference type="NCBI Taxonomy" id="452979"/>
    <lineage>
        <taxon>Bacteria</taxon>
        <taxon>Bacillati</taxon>
        <taxon>Actinomycetota</taxon>
        <taxon>Actinomycetes</taxon>
        <taxon>Kineosporiales</taxon>
        <taxon>Kineosporiaceae</taxon>
        <taxon>Kineococcus</taxon>
    </lineage>
</organism>
<dbReference type="RefSeq" id="WP_380137338.1">
    <property type="nucleotide sequence ID" value="NZ_JBHLUI010000008.1"/>
</dbReference>
<gene>
    <name evidence="5" type="ORF">ACFFVI_14395</name>
</gene>
<dbReference type="PANTHER" id="PTHR42939:SF1">
    <property type="entry name" value="ABC TRANSPORTER ATP-BINDING PROTEIN ALBC-RELATED"/>
    <property type="match status" value="1"/>
</dbReference>
<dbReference type="InterPro" id="IPR051782">
    <property type="entry name" value="ABC_Transporter_VariousFunc"/>
</dbReference>
<accession>A0ABV5LVT4</accession>
<evidence type="ECO:0000259" key="4">
    <source>
        <dbReference type="PROSITE" id="PS50893"/>
    </source>
</evidence>
<dbReference type="SMART" id="SM00382">
    <property type="entry name" value="AAA"/>
    <property type="match status" value="1"/>
</dbReference>
<feature type="domain" description="ABC transporter" evidence="4">
    <location>
        <begin position="14"/>
        <end position="242"/>
    </location>
</feature>
<dbReference type="InterPro" id="IPR003593">
    <property type="entry name" value="AAA+_ATPase"/>
</dbReference>
<dbReference type="Proteomes" id="UP001589748">
    <property type="component" value="Unassembled WGS sequence"/>
</dbReference>
<protein>
    <submittedName>
        <fullName evidence="5">ATP-binding cassette domain-containing protein</fullName>
    </submittedName>
</protein>
<proteinExistence type="predicted"/>
<dbReference type="InterPro" id="IPR003439">
    <property type="entry name" value="ABC_transporter-like_ATP-bd"/>
</dbReference>
<keyword evidence="6" id="KW-1185">Reference proteome</keyword>
<name>A0ABV5LVT4_9ACTN</name>
<dbReference type="EMBL" id="JBHMDM010000007">
    <property type="protein sequence ID" value="MFB9378159.1"/>
    <property type="molecule type" value="Genomic_DNA"/>
</dbReference>
<evidence type="ECO:0000256" key="2">
    <source>
        <dbReference type="ARBA" id="ARBA00022741"/>
    </source>
</evidence>
<dbReference type="Gene3D" id="3.40.50.300">
    <property type="entry name" value="P-loop containing nucleotide triphosphate hydrolases"/>
    <property type="match status" value="1"/>
</dbReference>
<evidence type="ECO:0000256" key="1">
    <source>
        <dbReference type="ARBA" id="ARBA00022448"/>
    </source>
</evidence>
<dbReference type="PANTHER" id="PTHR42939">
    <property type="entry name" value="ABC TRANSPORTER ATP-BINDING PROTEIN ALBC-RELATED"/>
    <property type="match status" value="1"/>
</dbReference>
<dbReference type="Pfam" id="PF00005">
    <property type="entry name" value="ABC_tran"/>
    <property type="match status" value="1"/>
</dbReference>
<keyword evidence="2" id="KW-0547">Nucleotide-binding</keyword>
<dbReference type="PROSITE" id="PS50893">
    <property type="entry name" value="ABC_TRANSPORTER_2"/>
    <property type="match status" value="1"/>
</dbReference>
<sequence>MSPRPETPAPAEGLGIHRLVVGYAGSPVCAPVSVDVAPGEAVCLVGANGAGKSTVLKAVAGLLTPLDGTVRWRGQALDERTSAYRRDVATVLDEDAWFPELSVAEHLELVARGHGVRDVVDVVDAELERQALTEQADQLPTALSSGQRRRLLLAAALVRPRALLLLDEPEQRLDPTGREALAERLAAERDAGTALLLATHDTVLLRRVADRAVVVVDAGGAEDCPVVDPGEAARIVTAPVAQG</sequence>
<dbReference type="InterPro" id="IPR017871">
    <property type="entry name" value="ABC_transporter-like_CS"/>
</dbReference>
<reference evidence="5 6" key="1">
    <citation type="submission" date="2024-09" db="EMBL/GenBank/DDBJ databases">
        <authorList>
            <person name="Sun Q."/>
            <person name="Mori K."/>
        </authorList>
    </citation>
    <scope>NUCLEOTIDE SEQUENCE [LARGE SCALE GENOMIC DNA]</scope>
    <source>
        <strain evidence="5 6">TISTR 1856</strain>
    </source>
</reference>